<proteinExistence type="predicted"/>
<evidence type="ECO:0000313" key="3">
    <source>
        <dbReference type="Proteomes" id="UP001632038"/>
    </source>
</evidence>
<accession>A0ABD3BG97</accession>
<dbReference type="EMBL" id="JAVIJP010000099">
    <property type="protein sequence ID" value="KAL3615820.1"/>
    <property type="molecule type" value="Genomic_DNA"/>
</dbReference>
<dbReference type="Proteomes" id="UP001632038">
    <property type="component" value="Unassembled WGS sequence"/>
</dbReference>
<feature type="domain" description="WLM" evidence="1">
    <location>
        <begin position="1"/>
        <end position="149"/>
    </location>
</feature>
<dbReference type="Pfam" id="PF08325">
    <property type="entry name" value="WLM"/>
    <property type="match status" value="1"/>
</dbReference>
<comment type="caution">
    <text evidence="2">The sequence shown here is derived from an EMBL/GenBank/DDBJ whole genome shotgun (WGS) entry which is preliminary data.</text>
</comment>
<dbReference type="PROSITE" id="PS51397">
    <property type="entry name" value="WLM"/>
    <property type="match status" value="1"/>
</dbReference>
<reference evidence="3" key="1">
    <citation type="journal article" date="2024" name="IScience">
        <title>Strigolactones Initiate the Formation of Haustorium-like Structures in Castilleja.</title>
        <authorList>
            <person name="Buerger M."/>
            <person name="Peterson D."/>
            <person name="Chory J."/>
        </authorList>
    </citation>
    <scope>NUCLEOTIDE SEQUENCE [LARGE SCALE GENOMIC DNA]</scope>
</reference>
<organism evidence="2 3">
    <name type="scientific">Castilleja foliolosa</name>
    <dbReference type="NCBI Taxonomy" id="1961234"/>
    <lineage>
        <taxon>Eukaryota</taxon>
        <taxon>Viridiplantae</taxon>
        <taxon>Streptophyta</taxon>
        <taxon>Embryophyta</taxon>
        <taxon>Tracheophyta</taxon>
        <taxon>Spermatophyta</taxon>
        <taxon>Magnoliopsida</taxon>
        <taxon>eudicotyledons</taxon>
        <taxon>Gunneridae</taxon>
        <taxon>Pentapetalae</taxon>
        <taxon>asterids</taxon>
        <taxon>lamiids</taxon>
        <taxon>Lamiales</taxon>
        <taxon>Orobanchaceae</taxon>
        <taxon>Pedicularideae</taxon>
        <taxon>Castillejinae</taxon>
        <taxon>Castilleja</taxon>
    </lineage>
</organism>
<evidence type="ECO:0000313" key="2">
    <source>
        <dbReference type="EMBL" id="KAL3615820.1"/>
    </source>
</evidence>
<dbReference type="PANTHER" id="PTHR46622">
    <property type="entry name" value="DNA-DEPENDENT METALLOPROTEASE WSS1"/>
    <property type="match status" value="1"/>
</dbReference>
<dbReference type="InterPro" id="IPR013536">
    <property type="entry name" value="WLM_dom"/>
</dbReference>
<dbReference type="PANTHER" id="PTHR46622:SF3">
    <property type="entry name" value="ZINC ION BINDING PROTEIN"/>
    <property type="match status" value="1"/>
</dbReference>
<name>A0ABD3BG97_9LAMI</name>
<dbReference type="AlphaFoldDB" id="A0ABD3BG97"/>
<evidence type="ECO:0000259" key="1">
    <source>
        <dbReference type="PROSITE" id="PS51397"/>
    </source>
</evidence>
<gene>
    <name evidence="2" type="ORF">CASFOL_040114</name>
</gene>
<protein>
    <recommendedName>
        <fullName evidence="1">WLM domain-containing protein</fullName>
    </recommendedName>
</protein>
<keyword evidence="3" id="KW-1185">Reference proteome</keyword>
<sequence length="149" mass="16987">MNSGDLHKVWGIKTLKRKPRGEEARKVLERIAKQVQPIMRKHKWRVKVLSEMCPKNRSLLGLNVGAGVHVKLRLRRGNIDDDFLPFHEVLDTMLHELCHNAHGPHNASFYNLWDELRKAPYWFAATSGLLVEAMNRSDDGGGGLSLLVM</sequence>
<dbReference type="InterPro" id="IPR053000">
    <property type="entry name" value="WSS1-like_metalloprotease"/>
</dbReference>